<dbReference type="GO" id="GO:0010468">
    <property type="term" value="P:regulation of gene expression"/>
    <property type="evidence" value="ECO:0007669"/>
    <property type="project" value="TreeGrafter"/>
</dbReference>
<accession>A0A3S0ZTP1</accession>
<protein>
    <recommendedName>
        <fullName evidence="10">Ubiquinone biosynthesis monooxygenase COQ7</fullName>
    </recommendedName>
</protein>
<keyword evidence="7" id="KW-0472">Membrane</keyword>
<dbReference type="PANTHER" id="PTHR11237:SF4">
    <property type="entry name" value="5-DEMETHOXYUBIQUINONE HYDROXYLASE, MITOCHONDRIAL"/>
    <property type="match status" value="1"/>
</dbReference>
<keyword evidence="4" id="KW-0560">Oxidoreductase</keyword>
<dbReference type="Proteomes" id="UP000271974">
    <property type="component" value="Unassembled WGS sequence"/>
</dbReference>
<evidence type="ECO:0000256" key="7">
    <source>
        <dbReference type="ARBA" id="ARBA00023136"/>
    </source>
</evidence>
<keyword evidence="5" id="KW-0408">Iron</keyword>
<keyword evidence="3" id="KW-0479">Metal-binding</keyword>
<dbReference type="STRING" id="188477.A0A3S0ZTP1"/>
<dbReference type="GO" id="GO:2000377">
    <property type="term" value="P:regulation of reactive oxygen species metabolic process"/>
    <property type="evidence" value="ECO:0007669"/>
    <property type="project" value="TreeGrafter"/>
</dbReference>
<evidence type="ECO:0000313" key="8">
    <source>
        <dbReference type="EMBL" id="RUS85580.1"/>
    </source>
</evidence>
<dbReference type="GO" id="GO:0006744">
    <property type="term" value="P:ubiquinone biosynthetic process"/>
    <property type="evidence" value="ECO:0007669"/>
    <property type="project" value="UniProtKB-KW"/>
</dbReference>
<keyword evidence="2" id="KW-0831">Ubiquinone biosynthesis</keyword>
<evidence type="ECO:0000313" key="9">
    <source>
        <dbReference type="Proteomes" id="UP000271974"/>
    </source>
</evidence>
<dbReference type="InterPro" id="IPR009078">
    <property type="entry name" value="Ferritin-like_SF"/>
</dbReference>
<dbReference type="GO" id="GO:0005634">
    <property type="term" value="C:nucleus"/>
    <property type="evidence" value="ECO:0007669"/>
    <property type="project" value="TreeGrafter"/>
</dbReference>
<keyword evidence="9" id="KW-1185">Reference proteome</keyword>
<keyword evidence="6" id="KW-0503">Monooxygenase</keyword>
<name>A0A3S0ZTP1_ELYCH</name>
<dbReference type="CDD" id="cd01042">
    <property type="entry name" value="DMQH"/>
    <property type="match status" value="1"/>
</dbReference>
<dbReference type="GO" id="GO:0008682">
    <property type="term" value="F:3-demethoxyubiquinol 3-hydroxylase activity"/>
    <property type="evidence" value="ECO:0007669"/>
    <property type="project" value="TreeGrafter"/>
</dbReference>
<dbReference type="Pfam" id="PF03232">
    <property type="entry name" value="COQ7"/>
    <property type="match status" value="1"/>
</dbReference>
<dbReference type="AlphaFoldDB" id="A0A3S0ZTP1"/>
<proteinExistence type="inferred from homology"/>
<dbReference type="InterPro" id="IPR011566">
    <property type="entry name" value="Ubq_synth_Coq7"/>
</dbReference>
<dbReference type="OrthoDB" id="275371at2759"/>
<evidence type="ECO:0000256" key="3">
    <source>
        <dbReference type="ARBA" id="ARBA00022723"/>
    </source>
</evidence>
<evidence type="ECO:0000256" key="5">
    <source>
        <dbReference type="ARBA" id="ARBA00023004"/>
    </source>
</evidence>
<organism evidence="8 9">
    <name type="scientific">Elysia chlorotica</name>
    <name type="common">Eastern emerald elysia</name>
    <name type="synonym">Sea slug</name>
    <dbReference type="NCBI Taxonomy" id="188477"/>
    <lineage>
        <taxon>Eukaryota</taxon>
        <taxon>Metazoa</taxon>
        <taxon>Spiralia</taxon>
        <taxon>Lophotrochozoa</taxon>
        <taxon>Mollusca</taxon>
        <taxon>Gastropoda</taxon>
        <taxon>Heterobranchia</taxon>
        <taxon>Euthyneura</taxon>
        <taxon>Panpulmonata</taxon>
        <taxon>Sacoglossa</taxon>
        <taxon>Placobranchoidea</taxon>
        <taxon>Plakobranchidae</taxon>
        <taxon>Elysia</taxon>
    </lineage>
</organism>
<evidence type="ECO:0008006" key="10">
    <source>
        <dbReference type="Google" id="ProtNLM"/>
    </source>
</evidence>
<dbReference type="GO" id="GO:0046872">
    <property type="term" value="F:metal ion binding"/>
    <property type="evidence" value="ECO:0007669"/>
    <property type="project" value="UniProtKB-KW"/>
</dbReference>
<gene>
    <name evidence="8" type="ORF">EGW08_006663</name>
</gene>
<feature type="non-terminal residue" evidence="8">
    <location>
        <position position="1"/>
    </location>
</feature>
<dbReference type="GO" id="GO:0008340">
    <property type="term" value="P:determination of adult lifespan"/>
    <property type="evidence" value="ECO:0007669"/>
    <property type="project" value="TreeGrafter"/>
</dbReference>
<dbReference type="GO" id="GO:0005743">
    <property type="term" value="C:mitochondrial inner membrane"/>
    <property type="evidence" value="ECO:0007669"/>
    <property type="project" value="TreeGrafter"/>
</dbReference>
<evidence type="ECO:0000256" key="6">
    <source>
        <dbReference type="ARBA" id="ARBA00023033"/>
    </source>
</evidence>
<dbReference type="HAMAP" id="MF_01658">
    <property type="entry name" value="COQ7"/>
    <property type="match status" value="1"/>
</dbReference>
<sequence length="229" mass="25861">FLCCVHLLHDCTILVTKRSSTVLPIALEFFSKMLAASTNFARRCVSTSVNSIKEAKTRALLDKIIRVDHAGEFGADRIYAGQLAVLKNTSVGPMIKEMWDEEKHHRETFERLIREKRVRPTVLLPLWNIAGFALGAGTALMGKEAAMACTVAVEDVIGDHYNNQIRELMEDDPVQHKELLEIVKKFRDDEMHHHDIGLEHDAEKAPFYKALTQVIKIGCKGAVWVSERI</sequence>
<dbReference type="PANTHER" id="PTHR11237">
    <property type="entry name" value="COENZYME Q10 BIOSYNTHESIS PROTEIN 7"/>
    <property type="match status" value="1"/>
</dbReference>
<evidence type="ECO:0000256" key="1">
    <source>
        <dbReference type="ARBA" id="ARBA00004749"/>
    </source>
</evidence>
<evidence type="ECO:0000256" key="2">
    <source>
        <dbReference type="ARBA" id="ARBA00022688"/>
    </source>
</evidence>
<comment type="pathway">
    <text evidence="1">Cofactor biosynthesis; ubiquinone biosynthesis.</text>
</comment>
<dbReference type="SUPFAM" id="SSF47240">
    <property type="entry name" value="Ferritin-like"/>
    <property type="match status" value="1"/>
</dbReference>
<comment type="caution">
    <text evidence="8">The sequence shown here is derived from an EMBL/GenBank/DDBJ whole genome shotgun (WGS) entry which is preliminary data.</text>
</comment>
<dbReference type="EMBL" id="RQTK01000165">
    <property type="protein sequence ID" value="RUS85580.1"/>
    <property type="molecule type" value="Genomic_DNA"/>
</dbReference>
<reference evidence="8 9" key="1">
    <citation type="submission" date="2019-01" db="EMBL/GenBank/DDBJ databases">
        <title>A draft genome assembly of the solar-powered sea slug Elysia chlorotica.</title>
        <authorList>
            <person name="Cai H."/>
            <person name="Li Q."/>
            <person name="Fang X."/>
            <person name="Li J."/>
            <person name="Curtis N.E."/>
            <person name="Altenburger A."/>
            <person name="Shibata T."/>
            <person name="Feng M."/>
            <person name="Maeda T."/>
            <person name="Schwartz J.A."/>
            <person name="Shigenobu S."/>
            <person name="Lundholm N."/>
            <person name="Nishiyama T."/>
            <person name="Yang H."/>
            <person name="Hasebe M."/>
            <person name="Li S."/>
            <person name="Pierce S.K."/>
            <person name="Wang J."/>
        </authorList>
    </citation>
    <scope>NUCLEOTIDE SEQUENCE [LARGE SCALE GENOMIC DNA]</scope>
    <source>
        <strain evidence="8">EC2010</strain>
        <tissue evidence="8">Whole organism of an adult</tissue>
    </source>
</reference>
<evidence type="ECO:0000256" key="4">
    <source>
        <dbReference type="ARBA" id="ARBA00023002"/>
    </source>
</evidence>